<gene>
    <name evidence="2" type="ORF">B9J77_04180</name>
</gene>
<evidence type="ECO:0000313" key="3">
    <source>
        <dbReference type="Proteomes" id="UP000266287"/>
    </source>
</evidence>
<dbReference type="Gene3D" id="3.30.460.40">
    <property type="match status" value="1"/>
</dbReference>
<feature type="domain" description="DUF6036" evidence="1">
    <location>
        <begin position="9"/>
        <end position="167"/>
    </location>
</feature>
<evidence type="ECO:0000313" key="2">
    <source>
        <dbReference type="EMBL" id="RIH99851.1"/>
    </source>
</evidence>
<organism evidence="2 3">
    <name type="scientific">candidate division NPL-UPA2 bacterium Unc8</name>
    <dbReference type="NCBI Taxonomy" id="1980939"/>
    <lineage>
        <taxon>Bacteria</taxon>
    </lineage>
</organism>
<dbReference type="Pfam" id="PF19502">
    <property type="entry name" value="DUF6036"/>
    <property type="match status" value="1"/>
</dbReference>
<dbReference type="SUPFAM" id="SSF81301">
    <property type="entry name" value="Nucleotidyltransferase"/>
    <property type="match status" value="1"/>
</dbReference>
<dbReference type="EMBL" id="NDHY01000010">
    <property type="protein sequence ID" value="RIH99851.1"/>
    <property type="molecule type" value="Genomic_DNA"/>
</dbReference>
<protein>
    <recommendedName>
        <fullName evidence="1">DUF6036 domain-containing protein</fullName>
    </recommendedName>
</protein>
<sequence length="189" mass="22022">MEIVTKNILLTVLSELLKVCKDHKVKIVLMGGIAVGVYARPRATYDIDGIISIREEQIENFLNTLKEAGFRYDKKEPIKFIQGLSFITLCYTKYKTYVDLFIAGNKFQENILARVKKVRFNKMTLNIISLEDLILIKLQTGRERDIEDVRDMITENKEKIDFGYLMRWARALNIHIFLEDELKSLRIGS</sequence>
<name>A0A399FXA4_UNCN2</name>
<dbReference type="AlphaFoldDB" id="A0A399FXA4"/>
<dbReference type="Proteomes" id="UP000266287">
    <property type="component" value="Unassembled WGS sequence"/>
</dbReference>
<proteinExistence type="predicted"/>
<accession>A0A399FXA4</accession>
<evidence type="ECO:0000259" key="1">
    <source>
        <dbReference type="Pfam" id="PF19502"/>
    </source>
</evidence>
<dbReference type="InterPro" id="IPR043519">
    <property type="entry name" value="NT_sf"/>
</dbReference>
<comment type="caution">
    <text evidence="2">The sequence shown here is derived from an EMBL/GenBank/DDBJ whole genome shotgun (WGS) entry which is preliminary data.</text>
</comment>
<reference evidence="2 3" key="1">
    <citation type="submission" date="2018-08" db="EMBL/GenBank/DDBJ databases">
        <title>Draft genome of candidate division NPL-UPA2 bacterium Unc8 that adapted to ultra-basic serpentinizing groundwater.</title>
        <authorList>
            <person name="Ishii S."/>
            <person name="Suzuki S."/>
            <person name="Nealson K.H."/>
        </authorList>
    </citation>
    <scope>NUCLEOTIDE SEQUENCE [LARGE SCALE GENOMIC DNA]</scope>
    <source>
        <strain evidence="2">Unc8</strain>
    </source>
</reference>
<dbReference type="InterPro" id="IPR045792">
    <property type="entry name" value="DUF6036"/>
</dbReference>